<dbReference type="Proteomes" id="UP001596292">
    <property type="component" value="Unassembled WGS sequence"/>
</dbReference>
<protein>
    <submittedName>
        <fullName evidence="1">Pyridoxamine 5'-phosphate oxidase family protein</fullName>
    </submittedName>
</protein>
<proteinExistence type="predicted"/>
<reference evidence="2" key="1">
    <citation type="journal article" date="2019" name="Int. J. Syst. Evol. Microbiol.">
        <title>The Global Catalogue of Microorganisms (GCM) 10K type strain sequencing project: providing services to taxonomists for standard genome sequencing and annotation.</title>
        <authorList>
            <consortium name="The Broad Institute Genomics Platform"/>
            <consortium name="The Broad Institute Genome Sequencing Center for Infectious Disease"/>
            <person name="Wu L."/>
            <person name="Ma J."/>
        </authorList>
    </citation>
    <scope>NUCLEOTIDE SEQUENCE [LARGE SCALE GENOMIC DNA]</scope>
    <source>
        <strain evidence="2">CCUG 48316</strain>
    </source>
</reference>
<gene>
    <name evidence="1" type="ORF">ACFQE0_07785</name>
</gene>
<sequence>MGTFHADERAAQALAGRVLADNPAIRPFMPDQHRTFFAGLSWLFLGAVDDTGSPIATVLTGEPGFVQSPDATHLTIAAAPGPDDPAAAALAVGAQVGLLGIDLATRRRNRANGTVVDREGGGLTVAIEESFGNCPKYIQRREHRLLARKPGATQRLAGLDEAARGLIEAADTVFVASRAREGIGGADISHRGGRPGFIRVEGETLTLPDFSGNRFFNTFGNLLGESRASLLVPDFETGDLLVLQGETEIDWSLPSASGFAGAERIWRLHVRRGWRRPAALPFRWSLPEPAAQLALTGSWAAVPQECRVEE</sequence>
<dbReference type="PANTHER" id="PTHR42815">
    <property type="entry name" value="FAD-BINDING, PUTATIVE (AFU_ORTHOLOGUE AFUA_6G07600)-RELATED"/>
    <property type="match status" value="1"/>
</dbReference>
<accession>A0ABW2BIW3</accession>
<dbReference type="RefSeq" id="WP_378968572.1">
    <property type="nucleotide sequence ID" value="NZ_JBHSWN010000001.1"/>
</dbReference>
<comment type="caution">
    <text evidence="1">The sequence shown here is derived from an EMBL/GenBank/DDBJ whole genome shotgun (WGS) entry which is preliminary data.</text>
</comment>
<evidence type="ECO:0000313" key="2">
    <source>
        <dbReference type="Proteomes" id="UP001596292"/>
    </source>
</evidence>
<dbReference type="Gene3D" id="2.30.110.10">
    <property type="entry name" value="Electron Transport, Fmn-binding Protein, Chain A"/>
    <property type="match status" value="1"/>
</dbReference>
<keyword evidence="2" id="KW-1185">Reference proteome</keyword>
<organism evidence="1 2">
    <name type="scientific">Methylobacterium komagatae</name>
    <dbReference type="NCBI Taxonomy" id="374425"/>
    <lineage>
        <taxon>Bacteria</taxon>
        <taxon>Pseudomonadati</taxon>
        <taxon>Pseudomonadota</taxon>
        <taxon>Alphaproteobacteria</taxon>
        <taxon>Hyphomicrobiales</taxon>
        <taxon>Methylobacteriaceae</taxon>
        <taxon>Methylobacterium</taxon>
    </lineage>
</organism>
<evidence type="ECO:0000313" key="1">
    <source>
        <dbReference type="EMBL" id="MFC6789525.1"/>
    </source>
</evidence>
<dbReference type="InterPro" id="IPR012349">
    <property type="entry name" value="Split_barrel_FMN-bd"/>
</dbReference>
<dbReference type="EMBL" id="JBHSWN010000001">
    <property type="protein sequence ID" value="MFC6789525.1"/>
    <property type="molecule type" value="Genomic_DNA"/>
</dbReference>
<name>A0ABW2BIW3_9HYPH</name>
<dbReference type="PANTHER" id="PTHR42815:SF2">
    <property type="entry name" value="FAD-BINDING, PUTATIVE (AFU_ORTHOLOGUE AFUA_6G07600)-RELATED"/>
    <property type="match status" value="1"/>
</dbReference>